<feature type="region of interest" description="Disordered" evidence="1">
    <location>
        <begin position="1"/>
        <end position="23"/>
    </location>
</feature>
<sequence>MKRKDRSESPVQPTAKPKPKSGRCSLRGVDGWKDVLGFEELGVRVAGKCNKKLPKTQSWCFVPLLFSALGKVPGHLVTSTTSTETQIESAQDFWERLFSHWPQWRRELRSVIQRDEEKFIQEMLPKVMGARSWTTSLVYGEPKDFGRLPHPAGRNQDRILSMLPADVQNQIFASVATLTSD</sequence>
<organism evidence="2 3">
    <name type="scientific">Durusdinium trenchii</name>
    <dbReference type="NCBI Taxonomy" id="1381693"/>
    <lineage>
        <taxon>Eukaryota</taxon>
        <taxon>Sar</taxon>
        <taxon>Alveolata</taxon>
        <taxon>Dinophyceae</taxon>
        <taxon>Suessiales</taxon>
        <taxon>Symbiodiniaceae</taxon>
        <taxon>Durusdinium</taxon>
    </lineage>
</organism>
<reference evidence="2 3" key="1">
    <citation type="submission" date="2024-02" db="EMBL/GenBank/DDBJ databases">
        <authorList>
            <person name="Chen Y."/>
            <person name="Shah S."/>
            <person name="Dougan E. K."/>
            <person name="Thang M."/>
            <person name="Chan C."/>
        </authorList>
    </citation>
    <scope>NUCLEOTIDE SEQUENCE [LARGE SCALE GENOMIC DNA]</scope>
</reference>
<comment type="caution">
    <text evidence="2">The sequence shown here is derived from an EMBL/GenBank/DDBJ whole genome shotgun (WGS) entry which is preliminary data.</text>
</comment>
<name>A0ABP0JJ92_9DINO</name>
<accession>A0ABP0JJ92</accession>
<protein>
    <submittedName>
        <fullName evidence="2">Uncharacterized protein</fullName>
    </submittedName>
</protein>
<dbReference type="Proteomes" id="UP001642484">
    <property type="component" value="Unassembled WGS sequence"/>
</dbReference>
<evidence type="ECO:0000256" key="1">
    <source>
        <dbReference type="SAM" id="MobiDB-lite"/>
    </source>
</evidence>
<gene>
    <name evidence="2" type="ORF">CCMP2556_LOCUS11573</name>
</gene>
<evidence type="ECO:0000313" key="2">
    <source>
        <dbReference type="EMBL" id="CAK9014199.1"/>
    </source>
</evidence>
<proteinExistence type="predicted"/>
<keyword evidence="3" id="KW-1185">Reference proteome</keyword>
<evidence type="ECO:0000313" key="3">
    <source>
        <dbReference type="Proteomes" id="UP001642484"/>
    </source>
</evidence>
<dbReference type="EMBL" id="CAXAMN010005557">
    <property type="protein sequence ID" value="CAK9014199.1"/>
    <property type="molecule type" value="Genomic_DNA"/>
</dbReference>